<dbReference type="PANTHER" id="PTHR22960">
    <property type="entry name" value="MOLYBDOPTERIN COFACTOR SYNTHESIS PROTEIN A"/>
    <property type="match status" value="1"/>
</dbReference>
<feature type="binding site" evidence="12">
    <location>
        <position position="215"/>
    </location>
    <ligand>
        <name>S-adenosyl-L-methionine</name>
        <dbReference type="ChEBI" id="CHEBI:59789"/>
    </ligand>
</feature>
<comment type="catalytic activity">
    <reaction evidence="11 12">
        <text>GTP + AH2 + S-adenosyl-L-methionine = (8S)-3',8-cyclo-7,8-dihydroguanosine 5'-triphosphate + 5'-deoxyadenosine + L-methionine + A + H(+)</text>
        <dbReference type="Rhea" id="RHEA:49576"/>
        <dbReference type="ChEBI" id="CHEBI:13193"/>
        <dbReference type="ChEBI" id="CHEBI:15378"/>
        <dbReference type="ChEBI" id="CHEBI:17319"/>
        <dbReference type="ChEBI" id="CHEBI:17499"/>
        <dbReference type="ChEBI" id="CHEBI:37565"/>
        <dbReference type="ChEBI" id="CHEBI:57844"/>
        <dbReference type="ChEBI" id="CHEBI:59789"/>
        <dbReference type="ChEBI" id="CHEBI:131766"/>
        <dbReference type="EC" id="4.1.99.22"/>
    </reaction>
</comment>
<dbReference type="GO" id="GO:1904047">
    <property type="term" value="F:S-adenosyl-L-methionine binding"/>
    <property type="evidence" value="ECO:0007669"/>
    <property type="project" value="UniProtKB-UniRule"/>
</dbReference>
<dbReference type="CDD" id="cd21117">
    <property type="entry name" value="Twitch_MoaA"/>
    <property type="match status" value="1"/>
</dbReference>
<evidence type="ECO:0000256" key="10">
    <source>
        <dbReference type="ARBA" id="ARBA00023239"/>
    </source>
</evidence>
<dbReference type="GO" id="GO:0061799">
    <property type="term" value="F:cyclic pyranopterin monophosphate synthase activity"/>
    <property type="evidence" value="ECO:0007669"/>
    <property type="project" value="TreeGrafter"/>
</dbReference>
<evidence type="ECO:0000256" key="12">
    <source>
        <dbReference type="HAMAP-Rule" id="MF_01225"/>
    </source>
</evidence>
<comment type="cofactor">
    <cofactor evidence="12">
        <name>[4Fe-4S] cluster</name>
        <dbReference type="ChEBI" id="CHEBI:49883"/>
    </cofactor>
    <text evidence="12">Binds 2 [4Fe-4S] clusters. Binds 1 [4Fe-4S] cluster coordinated with 3 cysteines and an exchangeable S-adenosyl-L-methionine and 1 [4Fe-4S] cluster coordinated with 3 cysteines and the GTP-derived substrate.</text>
</comment>
<accession>B9XSN7</accession>
<feature type="binding site" evidence="12">
    <location>
        <position position="19"/>
    </location>
    <ligand>
        <name>GTP</name>
        <dbReference type="ChEBI" id="CHEBI:37565"/>
    </ligand>
</feature>
<dbReference type="InterPro" id="IPR050105">
    <property type="entry name" value="MoCo_biosynth_MoaA/MoaC"/>
</dbReference>
<feature type="binding site" evidence="12">
    <location>
        <position position="89"/>
    </location>
    <ligand>
        <name>GTP</name>
        <dbReference type="ChEBI" id="CHEBI:37565"/>
    </ligand>
</feature>
<dbReference type="Pfam" id="PF06463">
    <property type="entry name" value="Mob_synth_C"/>
    <property type="match status" value="1"/>
</dbReference>
<comment type="function">
    <text evidence="12">Catalyzes the cyclization of GTP to (8S)-3',8-cyclo-7,8-dihydroguanosine 5'-triphosphate.</text>
</comment>
<dbReference type="UniPathway" id="UPA00344"/>
<dbReference type="Proteomes" id="UP000003688">
    <property type="component" value="Unassembled WGS sequence"/>
</dbReference>
<dbReference type="GO" id="GO:0051539">
    <property type="term" value="F:4 iron, 4 sulfur cluster binding"/>
    <property type="evidence" value="ECO:0007669"/>
    <property type="project" value="UniProtKB-UniRule"/>
</dbReference>
<dbReference type="InterPro" id="IPR013483">
    <property type="entry name" value="MoaA"/>
</dbReference>
<evidence type="ECO:0000256" key="7">
    <source>
        <dbReference type="ARBA" id="ARBA00023014"/>
    </source>
</evidence>
<evidence type="ECO:0000256" key="1">
    <source>
        <dbReference type="ARBA" id="ARBA00012167"/>
    </source>
</evidence>
<dbReference type="CDD" id="cd01335">
    <property type="entry name" value="Radical_SAM"/>
    <property type="match status" value="1"/>
</dbReference>
<keyword evidence="2 12" id="KW-0004">4Fe-4S</keyword>
<feature type="binding site" evidence="12">
    <location>
        <position position="144"/>
    </location>
    <ligand>
        <name>S-adenosyl-L-methionine</name>
        <dbReference type="ChEBI" id="CHEBI:59789"/>
    </ligand>
</feature>
<comment type="subunit">
    <text evidence="12">Monomer and homodimer.</text>
</comment>
<dbReference type="PANTHER" id="PTHR22960:SF0">
    <property type="entry name" value="MOLYBDENUM COFACTOR BIOSYNTHESIS PROTEIN 1"/>
    <property type="match status" value="1"/>
</dbReference>
<dbReference type="SFLD" id="SFLDG01386">
    <property type="entry name" value="main_SPASM_domain-containing"/>
    <property type="match status" value="1"/>
</dbReference>
<evidence type="ECO:0000256" key="2">
    <source>
        <dbReference type="ARBA" id="ARBA00022485"/>
    </source>
</evidence>
<feature type="binding site" evidence="12">
    <location>
        <position position="30"/>
    </location>
    <ligand>
        <name>[4Fe-4S] cluster</name>
        <dbReference type="ChEBI" id="CHEBI:49883"/>
        <label>1</label>
        <note>4Fe-4S-S-AdoMet</note>
    </ligand>
</feature>
<evidence type="ECO:0000256" key="9">
    <source>
        <dbReference type="ARBA" id="ARBA00023150"/>
    </source>
</evidence>
<dbReference type="OrthoDB" id="9763993at2"/>
<dbReference type="Gene3D" id="3.20.20.70">
    <property type="entry name" value="Aldolase class I"/>
    <property type="match status" value="1"/>
</dbReference>
<dbReference type="GO" id="GO:0046872">
    <property type="term" value="F:metal ion binding"/>
    <property type="evidence" value="ECO:0007669"/>
    <property type="project" value="UniProtKB-KW"/>
</dbReference>
<feature type="binding site" evidence="12">
    <location>
        <position position="26"/>
    </location>
    <ligand>
        <name>[4Fe-4S] cluster</name>
        <dbReference type="ChEBI" id="CHEBI:49883"/>
        <label>1</label>
        <note>4Fe-4S-S-AdoMet</note>
    </ligand>
</feature>
<dbReference type="RefSeq" id="WP_007418820.1">
    <property type="nucleotide sequence ID" value="NZ_ABOX02000083.1"/>
</dbReference>
<dbReference type="SUPFAM" id="SSF102114">
    <property type="entry name" value="Radical SAM enzymes"/>
    <property type="match status" value="1"/>
</dbReference>
<organism evidence="14 15">
    <name type="scientific">Pedosphaera parvula (strain Ellin514)</name>
    <dbReference type="NCBI Taxonomy" id="320771"/>
    <lineage>
        <taxon>Bacteria</taxon>
        <taxon>Pseudomonadati</taxon>
        <taxon>Verrucomicrobiota</taxon>
        <taxon>Pedosphaerae</taxon>
        <taxon>Pedosphaerales</taxon>
        <taxon>Pedosphaeraceae</taxon>
        <taxon>Pedosphaera</taxon>
    </lineage>
</organism>
<dbReference type="InterPro" id="IPR010505">
    <property type="entry name" value="MoaA_twitch"/>
</dbReference>
<feature type="binding site" evidence="12">
    <location>
        <position position="282"/>
    </location>
    <ligand>
        <name>[4Fe-4S] cluster</name>
        <dbReference type="ChEBI" id="CHEBI:49883"/>
        <label>2</label>
        <note>4Fe-4S-substrate</note>
    </ligand>
</feature>
<dbReference type="InterPro" id="IPR000385">
    <property type="entry name" value="MoaA_NifB_PqqE_Fe-S-bd_CS"/>
</dbReference>
<evidence type="ECO:0000256" key="4">
    <source>
        <dbReference type="ARBA" id="ARBA00022723"/>
    </source>
</evidence>
<dbReference type="InterPro" id="IPR040064">
    <property type="entry name" value="MoaA-like"/>
</dbReference>
<dbReference type="HAMAP" id="MF_01225_B">
    <property type="entry name" value="MoaA_B"/>
    <property type="match status" value="1"/>
</dbReference>
<comment type="pathway">
    <text evidence="12">Cofactor biosynthesis; molybdopterin biosynthesis.</text>
</comment>
<keyword evidence="4 12" id="KW-0479">Metal-binding</keyword>
<gene>
    <name evidence="12" type="primary">moaA</name>
    <name evidence="14" type="ORF">Cflav_PD0183</name>
</gene>
<keyword evidence="10 12" id="KW-0456">Lyase</keyword>
<dbReference type="PROSITE" id="PS51918">
    <property type="entry name" value="RADICAL_SAM"/>
    <property type="match status" value="1"/>
</dbReference>
<feature type="binding site" evidence="12">
    <location>
        <position position="33"/>
    </location>
    <ligand>
        <name>[4Fe-4S] cluster</name>
        <dbReference type="ChEBI" id="CHEBI:49883"/>
        <label>1</label>
        <note>4Fe-4S-S-AdoMet</note>
    </ligand>
</feature>
<keyword evidence="6 12" id="KW-0408">Iron</keyword>
<proteinExistence type="inferred from homology"/>
<dbReference type="EMBL" id="ABOX02000083">
    <property type="protein sequence ID" value="EEF57156.1"/>
    <property type="molecule type" value="Genomic_DNA"/>
</dbReference>
<dbReference type="GO" id="GO:0006777">
    <property type="term" value="P:Mo-molybdopterin cofactor biosynthetic process"/>
    <property type="evidence" value="ECO:0007669"/>
    <property type="project" value="UniProtKB-UniRule"/>
</dbReference>
<keyword evidence="7 12" id="KW-0411">Iron-sulfur</keyword>
<keyword evidence="9 12" id="KW-0501">Molybdenum cofactor biosynthesis</keyword>
<dbReference type="STRING" id="320771.Cflav_PD0183"/>
<evidence type="ECO:0000313" key="14">
    <source>
        <dbReference type="EMBL" id="EEF57156.1"/>
    </source>
</evidence>
<feature type="binding site" evidence="12">
    <location>
        <position position="120"/>
    </location>
    <ligand>
        <name>GTP</name>
        <dbReference type="ChEBI" id="CHEBI:37565"/>
    </ligand>
</feature>
<feature type="binding site" evidence="12">
    <location>
        <position position="181"/>
    </location>
    <ligand>
        <name>GTP</name>
        <dbReference type="ChEBI" id="CHEBI:37565"/>
    </ligand>
</feature>
<keyword evidence="3 12" id="KW-0949">S-adenosyl-L-methionine</keyword>
<dbReference type="NCBIfam" id="NF001199">
    <property type="entry name" value="PRK00164.2-1"/>
    <property type="match status" value="1"/>
</dbReference>
<evidence type="ECO:0000256" key="11">
    <source>
        <dbReference type="ARBA" id="ARBA00048697"/>
    </source>
</evidence>
<dbReference type="SMART" id="SM00729">
    <property type="entry name" value="Elp3"/>
    <property type="match status" value="1"/>
</dbReference>
<name>B9XSN7_PEDPL</name>
<reference evidence="14 15" key="1">
    <citation type="journal article" date="2011" name="J. Bacteriol.">
        <title>Genome sequence of 'Pedosphaera parvula' Ellin514, an aerobic Verrucomicrobial isolate from pasture soil.</title>
        <authorList>
            <person name="Kant R."/>
            <person name="van Passel M.W."/>
            <person name="Sangwan P."/>
            <person name="Palva A."/>
            <person name="Lucas S."/>
            <person name="Copeland A."/>
            <person name="Lapidus A."/>
            <person name="Glavina Del Rio T."/>
            <person name="Dalin E."/>
            <person name="Tice H."/>
            <person name="Bruce D."/>
            <person name="Goodwin L."/>
            <person name="Pitluck S."/>
            <person name="Chertkov O."/>
            <person name="Larimer F.W."/>
            <person name="Land M.L."/>
            <person name="Hauser L."/>
            <person name="Brettin T.S."/>
            <person name="Detter J.C."/>
            <person name="Han S."/>
            <person name="de Vos W.M."/>
            <person name="Janssen P.H."/>
            <person name="Smidt H."/>
        </authorList>
    </citation>
    <scope>NUCLEOTIDE SEQUENCE [LARGE SCALE GENOMIC DNA]</scope>
    <source>
        <strain evidence="14 15">Ellin514</strain>
    </source>
</reference>
<dbReference type="EC" id="4.1.99.22" evidence="1 12"/>
<feature type="binding site" evidence="12">
    <location>
        <position position="93"/>
    </location>
    <ligand>
        <name>S-adenosyl-L-methionine</name>
        <dbReference type="ChEBI" id="CHEBI:59789"/>
    </ligand>
</feature>
<feature type="binding site" evidence="12">
    <location>
        <begin position="284"/>
        <end position="286"/>
    </location>
    <ligand>
        <name>GTP</name>
        <dbReference type="ChEBI" id="CHEBI:37565"/>
    </ligand>
</feature>
<evidence type="ECO:0000313" key="15">
    <source>
        <dbReference type="Proteomes" id="UP000003688"/>
    </source>
</evidence>
<evidence type="ECO:0000256" key="5">
    <source>
        <dbReference type="ARBA" id="ARBA00022741"/>
    </source>
</evidence>
<feature type="binding site" evidence="12">
    <location>
        <position position="279"/>
    </location>
    <ligand>
        <name>[4Fe-4S] cluster</name>
        <dbReference type="ChEBI" id="CHEBI:49883"/>
        <label>2</label>
        <note>4Fe-4S-substrate</note>
    </ligand>
</feature>
<dbReference type="NCBIfam" id="TIGR02666">
    <property type="entry name" value="moaA"/>
    <property type="match status" value="1"/>
</dbReference>
<dbReference type="SFLD" id="SFLDG01383">
    <property type="entry name" value="cyclic_pyranopterin_phosphate"/>
    <property type="match status" value="1"/>
</dbReference>
<evidence type="ECO:0000256" key="8">
    <source>
        <dbReference type="ARBA" id="ARBA00023134"/>
    </source>
</evidence>
<dbReference type="AlphaFoldDB" id="B9XSN7"/>
<comment type="similarity">
    <text evidence="12">Belongs to the radical SAM superfamily. MoaA family.</text>
</comment>
<comment type="caution">
    <text evidence="14">The sequence shown here is derived from an EMBL/GenBank/DDBJ whole genome shotgun (WGS) entry which is preliminary data.</text>
</comment>
<dbReference type="InterPro" id="IPR007197">
    <property type="entry name" value="rSAM"/>
</dbReference>
<protein>
    <recommendedName>
        <fullName evidence="1 12">GTP 3',8-cyclase</fullName>
        <ecNumber evidence="1 12">4.1.99.22</ecNumber>
    </recommendedName>
    <alternativeName>
        <fullName evidence="12">Molybdenum cofactor biosynthesis protein A</fullName>
    </alternativeName>
</protein>
<evidence type="ECO:0000256" key="3">
    <source>
        <dbReference type="ARBA" id="ARBA00022691"/>
    </source>
</evidence>
<feature type="binding site" evidence="12">
    <location>
        <position position="32"/>
    </location>
    <ligand>
        <name>S-adenosyl-L-methionine</name>
        <dbReference type="ChEBI" id="CHEBI:59789"/>
    </ligand>
</feature>
<evidence type="ECO:0000259" key="13">
    <source>
        <dbReference type="PROSITE" id="PS51918"/>
    </source>
</evidence>
<evidence type="ECO:0000256" key="6">
    <source>
        <dbReference type="ARBA" id="ARBA00023004"/>
    </source>
</evidence>
<dbReference type="InterPro" id="IPR058240">
    <property type="entry name" value="rSAM_sf"/>
</dbReference>
<dbReference type="GO" id="GO:0005525">
    <property type="term" value="F:GTP binding"/>
    <property type="evidence" value="ECO:0007669"/>
    <property type="project" value="UniProtKB-UniRule"/>
</dbReference>
<feature type="domain" description="Radical SAM core" evidence="13">
    <location>
        <begin position="10"/>
        <end position="251"/>
    </location>
</feature>
<sequence>MIRAKVLVDSHGRTLRDLRVSITDRCNFRCMYCLPETEAAQNFYRGRWANLPNANPIKWQWQPKSKLLTFEEIERVVRIAAELGIQKIRLTGGEPLLRKDVEQLVSLIAKVPGIEDLAMTTNGFLFPEKGKALRDAGLKRISFSLDSLDRANFQKMTGRDGLTEVLESIRFAQELGMNPVKVNAVIIRGINDHEIEALAAFARERDLSMRFIEFMPLDSAHAWKKEFVMPGREILERLQRSHQLQPIVSDNPAETARRWRFSDGRGELGLISPVSEPFCGHCNRLRLTADGKIRTCLFSVTEHDLRERLRSGASDDELNEYLQSVAWQKEDRHHIGEADFVAPERSMSCIGG</sequence>
<dbReference type="SFLD" id="SFLDG01067">
    <property type="entry name" value="SPASM/twitch_domain_containing"/>
    <property type="match status" value="1"/>
</dbReference>
<keyword evidence="5 12" id="KW-0547">Nucleotide-binding</keyword>
<dbReference type="InterPro" id="IPR006638">
    <property type="entry name" value="Elp3/MiaA/NifB-like_rSAM"/>
</dbReference>
<keyword evidence="15" id="KW-1185">Reference proteome</keyword>
<dbReference type="SFLD" id="SFLDS00029">
    <property type="entry name" value="Radical_SAM"/>
    <property type="match status" value="1"/>
</dbReference>
<keyword evidence="8 12" id="KW-0342">GTP-binding</keyword>
<dbReference type="PROSITE" id="PS01305">
    <property type="entry name" value="MOAA_NIFB_PQQE"/>
    <property type="match status" value="1"/>
</dbReference>
<dbReference type="Pfam" id="PF04055">
    <property type="entry name" value="Radical_SAM"/>
    <property type="match status" value="1"/>
</dbReference>
<feature type="binding site" evidence="12">
    <location>
        <position position="296"/>
    </location>
    <ligand>
        <name>[4Fe-4S] cluster</name>
        <dbReference type="ChEBI" id="CHEBI:49883"/>
        <label>2</label>
        <note>4Fe-4S-substrate</note>
    </ligand>
</feature>
<dbReference type="GO" id="GO:0061798">
    <property type="term" value="F:GTP 3',8'-cyclase activity"/>
    <property type="evidence" value="ECO:0007669"/>
    <property type="project" value="UniProtKB-UniRule"/>
</dbReference>
<dbReference type="InterPro" id="IPR013785">
    <property type="entry name" value="Aldolase_TIM"/>
</dbReference>